<reference evidence="2 3" key="1">
    <citation type="submission" date="2016-07" db="EMBL/GenBank/DDBJ databases">
        <title>Draft genome of the white-rot fungus Obba rivulosa 3A-2.</title>
        <authorList>
            <consortium name="DOE Joint Genome Institute"/>
            <person name="Miettinen O."/>
            <person name="Riley R."/>
            <person name="Acob R."/>
            <person name="Barry K."/>
            <person name="Cullen D."/>
            <person name="De Vries R."/>
            <person name="Hainaut M."/>
            <person name="Hatakka A."/>
            <person name="Henrissat B."/>
            <person name="Hilden K."/>
            <person name="Kuo R."/>
            <person name="Labutti K."/>
            <person name="Lipzen A."/>
            <person name="Makela M.R."/>
            <person name="Sandor L."/>
            <person name="Spatafora J.W."/>
            <person name="Grigoriev I.V."/>
            <person name="Hibbett D.S."/>
        </authorList>
    </citation>
    <scope>NUCLEOTIDE SEQUENCE [LARGE SCALE GENOMIC DNA]</scope>
    <source>
        <strain evidence="2 3">3A-2</strain>
    </source>
</reference>
<evidence type="ECO:0000313" key="2">
    <source>
        <dbReference type="EMBL" id="OCH85085.1"/>
    </source>
</evidence>
<dbReference type="Proteomes" id="UP000250043">
    <property type="component" value="Unassembled WGS sequence"/>
</dbReference>
<feature type="region of interest" description="Disordered" evidence="1">
    <location>
        <begin position="1"/>
        <end position="30"/>
    </location>
</feature>
<feature type="compositionally biased region" description="Polar residues" evidence="1">
    <location>
        <begin position="17"/>
        <end position="30"/>
    </location>
</feature>
<dbReference type="SUPFAM" id="SSF52047">
    <property type="entry name" value="RNI-like"/>
    <property type="match status" value="1"/>
</dbReference>
<evidence type="ECO:0000313" key="3">
    <source>
        <dbReference type="Proteomes" id="UP000250043"/>
    </source>
</evidence>
<sequence>MLQRAITMPTYKKARSGSPQSSRSTRPINNDQTKVRLNLDIYDYIMSFLEPHDLAKMMRTCRTLHSAGTKYLVNHPYPFCRPEILISYCRFVLRDIPRRCPALRAIHLNFRDLHPHSLPSATQAIQLLIWVLSEVPSLQWSRIAIPSLVLDSFPELLLSPYSMRSLRSLTIRDCRMEHAKMIRKLHAPLEELDLCFQSAPSIHSQDIAWLLRRFAGTLRVLTVEGFPFGDEATTIFPHVRKLSVSVCDTSFSIGILYTLFPEVTDVTFVEQDSEMLDITSQLLAQYHFRNGRCPIGSRWSQLQSLTGSVEDLYAMSLACQVDHLIVSFESRGALKFSTVIKDAISRRLSLELIAHDDIEMFDDDDDTPETDMTLHDRIQCVVQSLADVLEVDLTITVDCTSYLKRTFYSFLELPATAKLSKLSIDVDFELSYSDDAGAARHIALDLRALDIRHLITQMAEALPLLRDVAIFVPCNSQTEWRIQHLNDHVEVEQRSWREDKGWYDESFSADEWSRRKGGYGPRMIM</sequence>
<dbReference type="InterPro" id="IPR036047">
    <property type="entry name" value="F-box-like_dom_sf"/>
</dbReference>
<proteinExistence type="predicted"/>
<dbReference type="AlphaFoldDB" id="A0A8E2AMQ8"/>
<dbReference type="OrthoDB" id="2734540at2759"/>
<dbReference type="SUPFAM" id="SSF81383">
    <property type="entry name" value="F-box domain"/>
    <property type="match status" value="1"/>
</dbReference>
<evidence type="ECO:0008006" key="4">
    <source>
        <dbReference type="Google" id="ProtNLM"/>
    </source>
</evidence>
<dbReference type="Gene3D" id="3.80.10.10">
    <property type="entry name" value="Ribonuclease Inhibitor"/>
    <property type="match status" value="1"/>
</dbReference>
<gene>
    <name evidence="2" type="ORF">OBBRIDRAFT_829116</name>
</gene>
<accession>A0A8E2AMQ8</accession>
<dbReference type="InterPro" id="IPR032675">
    <property type="entry name" value="LRR_dom_sf"/>
</dbReference>
<name>A0A8E2AMQ8_9APHY</name>
<keyword evidence="3" id="KW-1185">Reference proteome</keyword>
<protein>
    <recommendedName>
        <fullName evidence="4">F-box domain-containing protein</fullName>
    </recommendedName>
</protein>
<dbReference type="EMBL" id="KV722610">
    <property type="protein sequence ID" value="OCH85085.1"/>
    <property type="molecule type" value="Genomic_DNA"/>
</dbReference>
<dbReference type="CDD" id="cd09917">
    <property type="entry name" value="F-box_SF"/>
    <property type="match status" value="1"/>
</dbReference>
<organism evidence="2 3">
    <name type="scientific">Obba rivulosa</name>
    <dbReference type="NCBI Taxonomy" id="1052685"/>
    <lineage>
        <taxon>Eukaryota</taxon>
        <taxon>Fungi</taxon>
        <taxon>Dikarya</taxon>
        <taxon>Basidiomycota</taxon>
        <taxon>Agaricomycotina</taxon>
        <taxon>Agaricomycetes</taxon>
        <taxon>Polyporales</taxon>
        <taxon>Gelatoporiaceae</taxon>
        <taxon>Obba</taxon>
    </lineage>
</organism>
<evidence type="ECO:0000256" key="1">
    <source>
        <dbReference type="SAM" id="MobiDB-lite"/>
    </source>
</evidence>